<evidence type="ECO:0000313" key="1">
    <source>
        <dbReference type="EMBL" id="SHG32982.1"/>
    </source>
</evidence>
<dbReference type="AlphaFoldDB" id="A0A1M5IXB9"/>
<dbReference type="Proteomes" id="UP000184112">
    <property type="component" value="Unassembled WGS sequence"/>
</dbReference>
<proteinExistence type="predicted"/>
<reference evidence="1 2" key="1">
    <citation type="submission" date="2016-11" db="EMBL/GenBank/DDBJ databases">
        <authorList>
            <person name="Jaros S."/>
            <person name="Januszkiewicz K."/>
            <person name="Wedrychowicz H."/>
        </authorList>
    </citation>
    <scope>NUCLEOTIDE SEQUENCE [LARGE SCALE GENOMIC DNA]</scope>
    <source>
        <strain evidence="1 2">DSM 6792</strain>
    </source>
</reference>
<organism evidence="1 2">
    <name type="scientific">Flavobacterium johnsoniae</name>
    <name type="common">Cytophaga johnsonae</name>
    <dbReference type="NCBI Taxonomy" id="986"/>
    <lineage>
        <taxon>Bacteria</taxon>
        <taxon>Pseudomonadati</taxon>
        <taxon>Bacteroidota</taxon>
        <taxon>Flavobacteriia</taxon>
        <taxon>Flavobacteriales</taxon>
        <taxon>Flavobacteriaceae</taxon>
        <taxon>Flavobacterium</taxon>
    </lineage>
</organism>
<dbReference type="RefSeq" id="WP_073408561.1">
    <property type="nucleotide sequence ID" value="NZ_FQWH01000002.1"/>
</dbReference>
<accession>A0A1M5IXB9</accession>
<name>A0A1M5IXB9_FLAJO</name>
<sequence length="146" mass="16868">MEYRNHPIIKGLRINENGSEIYKDGVLLRTFENDKKRKNPTLKVNFNGVAHSVTKLVCEAWNGLREHIGQRASKINELGDNHYSNLEWKEGASNGVGIFKQKIKNSDVNNIRVLLKTSKSMNEIARIYNVNPRTISRIRDKYDKED</sequence>
<dbReference type="EMBL" id="FQWH01000002">
    <property type="protein sequence ID" value="SHG32982.1"/>
    <property type="molecule type" value="Genomic_DNA"/>
</dbReference>
<evidence type="ECO:0000313" key="2">
    <source>
        <dbReference type="Proteomes" id="UP000184112"/>
    </source>
</evidence>
<protein>
    <submittedName>
        <fullName evidence="1">Helix-turn-helix domain-containing protein</fullName>
    </submittedName>
</protein>
<gene>
    <name evidence="1" type="ORF">SAMN05444388_102293</name>
</gene>